<feature type="transmembrane region" description="Helical" evidence="1">
    <location>
        <begin position="69"/>
        <end position="91"/>
    </location>
</feature>
<organism evidence="2 3">
    <name type="scientific">Brevibacillus parabrevis</name>
    <dbReference type="NCBI Taxonomy" id="54914"/>
    <lineage>
        <taxon>Bacteria</taxon>
        <taxon>Bacillati</taxon>
        <taxon>Bacillota</taxon>
        <taxon>Bacilli</taxon>
        <taxon>Bacillales</taxon>
        <taxon>Paenibacillaceae</taxon>
        <taxon>Brevibacillus</taxon>
    </lineage>
</organism>
<keyword evidence="1" id="KW-1133">Transmembrane helix</keyword>
<keyword evidence="3" id="KW-1185">Reference proteome</keyword>
<accession>A0A4Y3PKY8</accession>
<dbReference type="Proteomes" id="UP000316882">
    <property type="component" value="Unassembled WGS sequence"/>
</dbReference>
<dbReference type="STRING" id="54914.AV540_20385"/>
<name>A0A4Y3PKY8_BREPA</name>
<dbReference type="GeneID" id="87611711"/>
<protein>
    <submittedName>
        <fullName evidence="2">Uncharacterized protein</fullName>
    </submittedName>
</protein>
<dbReference type="RefSeq" id="WP_122964687.1">
    <property type="nucleotide sequence ID" value="NZ_BJMH01000035.1"/>
</dbReference>
<sequence length="130" mass="15430">MEYMGLWFILGIIFMLTWATKRMNGWSKLAVIVYYAVLSYVFIARKEEIYQEYHALPVPKQFWDTNSEWVGFMTGFFFVPFLLLLVYNYFLWFMAVSGTKKKLLVALSLIPAAVVYMCLLFIFSMYGYRP</sequence>
<reference evidence="2 3" key="1">
    <citation type="submission" date="2019-06" db="EMBL/GenBank/DDBJ databases">
        <title>Whole genome shotgun sequence of Brevibacillus parabrevis NBRC 12334.</title>
        <authorList>
            <person name="Hosoyama A."/>
            <person name="Uohara A."/>
            <person name="Ohji S."/>
            <person name="Ichikawa N."/>
        </authorList>
    </citation>
    <scope>NUCLEOTIDE SEQUENCE [LARGE SCALE GENOMIC DNA]</scope>
    <source>
        <strain evidence="2 3">NBRC 12334</strain>
    </source>
</reference>
<keyword evidence="1" id="KW-0812">Transmembrane</keyword>
<keyword evidence="1" id="KW-0472">Membrane</keyword>
<feature type="transmembrane region" description="Helical" evidence="1">
    <location>
        <begin position="26"/>
        <end position="43"/>
    </location>
</feature>
<gene>
    <name evidence="2" type="ORF">BPA01_47520</name>
</gene>
<comment type="caution">
    <text evidence="2">The sequence shown here is derived from an EMBL/GenBank/DDBJ whole genome shotgun (WGS) entry which is preliminary data.</text>
</comment>
<evidence type="ECO:0000313" key="3">
    <source>
        <dbReference type="Proteomes" id="UP000316882"/>
    </source>
</evidence>
<evidence type="ECO:0000313" key="2">
    <source>
        <dbReference type="EMBL" id="GEB35172.1"/>
    </source>
</evidence>
<evidence type="ECO:0000256" key="1">
    <source>
        <dbReference type="SAM" id="Phobius"/>
    </source>
</evidence>
<feature type="transmembrane region" description="Helical" evidence="1">
    <location>
        <begin position="6"/>
        <end position="21"/>
    </location>
</feature>
<feature type="transmembrane region" description="Helical" evidence="1">
    <location>
        <begin position="103"/>
        <end position="128"/>
    </location>
</feature>
<proteinExistence type="predicted"/>
<dbReference type="AlphaFoldDB" id="A0A4Y3PKY8"/>
<dbReference type="EMBL" id="BJMH01000035">
    <property type="protein sequence ID" value="GEB35172.1"/>
    <property type="molecule type" value="Genomic_DNA"/>
</dbReference>